<evidence type="ECO:0000259" key="6">
    <source>
        <dbReference type="Pfam" id="PF25975"/>
    </source>
</evidence>
<evidence type="ECO:0000259" key="5">
    <source>
        <dbReference type="Pfam" id="PF25954"/>
    </source>
</evidence>
<dbReference type="InterPro" id="IPR006143">
    <property type="entry name" value="RND_pump_MFP"/>
</dbReference>
<feature type="domain" description="CzcB-like C-terminal circularly permuted SH3-like" evidence="6">
    <location>
        <begin position="435"/>
        <end position="495"/>
    </location>
</feature>
<dbReference type="RefSeq" id="WP_193428441.1">
    <property type="nucleotide sequence ID" value="NZ_CBCSIP010000033.1"/>
</dbReference>
<dbReference type="InterPro" id="IPR051909">
    <property type="entry name" value="MFP_Cation_Efflux"/>
</dbReference>
<dbReference type="EMBL" id="JAAIYO010000007">
    <property type="protein sequence ID" value="MBE4751247.1"/>
    <property type="molecule type" value="Genomic_DNA"/>
</dbReference>
<dbReference type="PANTHER" id="PTHR30097">
    <property type="entry name" value="CATION EFFLUX SYSTEM PROTEIN CUSB"/>
    <property type="match status" value="1"/>
</dbReference>
<dbReference type="Pfam" id="PF25975">
    <property type="entry name" value="CzcB_C"/>
    <property type="match status" value="1"/>
</dbReference>
<feature type="signal peptide" evidence="3">
    <location>
        <begin position="1"/>
        <end position="22"/>
    </location>
</feature>
<dbReference type="Gene3D" id="2.40.420.20">
    <property type="match status" value="1"/>
</dbReference>
<comment type="caution">
    <text evidence="7">The sequence shown here is derived from an EMBL/GenBank/DDBJ whole genome shotgun (WGS) entry which is preliminary data.</text>
</comment>
<dbReference type="PANTHER" id="PTHR30097:SF4">
    <property type="entry name" value="SLR6042 PROTEIN"/>
    <property type="match status" value="1"/>
</dbReference>
<feature type="domain" description="CzcB-like alpha-helical hairpin" evidence="4">
    <location>
        <begin position="247"/>
        <end position="304"/>
    </location>
</feature>
<evidence type="ECO:0000256" key="1">
    <source>
        <dbReference type="ARBA" id="ARBA00009477"/>
    </source>
</evidence>
<dbReference type="Pfam" id="PF25893">
    <property type="entry name" value="HH_CzcB"/>
    <property type="match status" value="1"/>
</dbReference>
<evidence type="ECO:0000256" key="2">
    <source>
        <dbReference type="ARBA" id="ARBA00022448"/>
    </source>
</evidence>
<keyword evidence="3" id="KW-0732">Signal</keyword>
<dbReference type="Pfam" id="PF25954">
    <property type="entry name" value="Beta-barrel_RND_2"/>
    <property type="match status" value="1"/>
</dbReference>
<dbReference type="SUPFAM" id="SSF111369">
    <property type="entry name" value="HlyD-like secretion proteins"/>
    <property type="match status" value="1"/>
</dbReference>
<dbReference type="InterPro" id="IPR058648">
    <property type="entry name" value="HH_CzcB-like"/>
</dbReference>
<accession>A0ABR9PTJ3</accession>
<keyword evidence="2" id="KW-0813">Transport</keyword>
<feature type="chain" id="PRO_5046974463" evidence="3">
    <location>
        <begin position="23"/>
        <end position="513"/>
    </location>
</feature>
<evidence type="ECO:0000259" key="4">
    <source>
        <dbReference type="Pfam" id="PF25893"/>
    </source>
</evidence>
<dbReference type="Gene3D" id="2.40.50.100">
    <property type="match status" value="1"/>
</dbReference>
<dbReference type="Proteomes" id="UP001516472">
    <property type="component" value="Unassembled WGS sequence"/>
</dbReference>
<protein>
    <submittedName>
        <fullName evidence="7">Efflux RND transporter periplasmic adaptor subunit</fullName>
    </submittedName>
</protein>
<organism evidence="7 8">
    <name type="scientific">Corallococcus soli</name>
    <dbReference type="NCBI Taxonomy" id="2710757"/>
    <lineage>
        <taxon>Bacteria</taxon>
        <taxon>Pseudomonadati</taxon>
        <taxon>Myxococcota</taxon>
        <taxon>Myxococcia</taxon>
        <taxon>Myxococcales</taxon>
        <taxon>Cystobacterineae</taxon>
        <taxon>Myxococcaceae</taxon>
        <taxon>Corallococcus</taxon>
    </lineage>
</organism>
<sequence>MAARTGLVALALWLAAVGAGCAKEPRSAPAQGAPTTGAGAPPASAQPAQVKLCQHRVPEELCTRCNPEFVEVFKAQGDWCEAHGVPESQCLQCDPKRTFTAQAPQDWCVEHSVPESRCTKCNPALVVKFIEAGDYCREHGFPLSICPIHHPELAKAAGAGTVALPRVRLASAETESDTGLRTQRVERKKLARTLDVVGQLDFNQNRRAQLSTRGEALILETRVDVGDEVKAGQPLLTLASASVGEGQAQLSAATARVVTARAVVERERHLVARGISAQQALEAAEAELAAAQGASDSARAALGAAGAAPSGTGGRHALTAPFAGTVVARNATIGRGAAAGEVLLEVADLSTLWAWLEVPEAEAGSVRPGQKVVLFFEGLRGPPREATLSRVANSVEPRTRTVRVRVELPNPDRSLKAGAFLRARIQVSDEKELLLVPRAAVQRADGKSIVFVKTGAGIFEPVQVELGDAFSDSVEVVKGLASGAEVVTTGAFLLKTEVLKDSIGAGCCEEGDG</sequence>
<comment type="similarity">
    <text evidence="1">Belongs to the membrane fusion protein (MFP) (TC 8.A.1) family.</text>
</comment>
<dbReference type="InterPro" id="IPR058649">
    <property type="entry name" value="CzcB_C"/>
</dbReference>
<dbReference type="InterPro" id="IPR058792">
    <property type="entry name" value="Beta-barrel_RND_2"/>
</dbReference>
<keyword evidence="8" id="KW-1185">Reference proteome</keyword>
<evidence type="ECO:0000313" key="7">
    <source>
        <dbReference type="EMBL" id="MBE4751247.1"/>
    </source>
</evidence>
<gene>
    <name evidence="7" type="ORF">G4177_24020</name>
</gene>
<evidence type="ECO:0000313" key="8">
    <source>
        <dbReference type="Proteomes" id="UP001516472"/>
    </source>
</evidence>
<dbReference type="Gene3D" id="2.40.30.170">
    <property type="match status" value="1"/>
</dbReference>
<reference evidence="7 8" key="1">
    <citation type="submission" date="2020-02" db="EMBL/GenBank/DDBJ databases">
        <authorList>
            <person name="Babadi Z.K."/>
            <person name="Risdian C."/>
            <person name="Ebrahimipour G.H."/>
            <person name="Wink J."/>
        </authorList>
    </citation>
    <scope>NUCLEOTIDE SEQUENCE [LARGE SCALE GENOMIC DNA]</scope>
    <source>
        <strain evidence="7 8">ZKHCc1 1396</strain>
    </source>
</reference>
<evidence type="ECO:0000256" key="3">
    <source>
        <dbReference type="SAM" id="SignalP"/>
    </source>
</evidence>
<proteinExistence type="inferred from homology"/>
<dbReference type="PROSITE" id="PS51257">
    <property type="entry name" value="PROKAR_LIPOPROTEIN"/>
    <property type="match status" value="1"/>
</dbReference>
<feature type="domain" description="CusB-like beta-barrel" evidence="5">
    <location>
        <begin position="351"/>
        <end position="426"/>
    </location>
</feature>
<name>A0ABR9PTJ3_9BACT</name>
<dbReference type="NCBIfam" id="TIGR01730">
    <property type="entry name" value="RND_mfp"/>
    <property type="match status" value="1"/>
</dbReference>